<comment type="caution">
    <text evidence="1">The sequence shown here is derived from an EMBL/GenBank/DDBJ whole genome shotgun (WGS) entry which is preliminary data.</text>
</comment>
<evidence type="ECO:0000313" key="2">
    <source>
        <dbReference type="Proteomes" id="UP000821845"/>
    </source>
</evidence>
<reference evidence="1" key="1">
    <citation type="submission" date="2020-05" db="EMBL/GenBank/DDBJ databases">
        <title>Large-scale comparative analyses of tick genomes elucidate their genetic diversity and vector capacities.</title>
        <authorList>
            <person name="Jia N."/>
            <person name="Wang J."/>
            <person name="Shi W."/>
            <person name="Du L."/>
            <person name="Sun Y."/>
            <person name="Zhan W."/>
            <person name="Jiang J."/>
            <person name="Wang Q."/>
            <person name="Zhang B."/>
            <person name="Ji P."/>
            <person name="Sakyi L.B."/>
            <person name="Cui X."/>
            <person name="Yuan T."/>
            <person name="Jiang B."/>
            <person name="Yang W."/>
            <person name="Lam T.T.-Y."/>
            <person name="Chang Q."/>
            <person name="Ding S."/>
            <person name="Wang X."/>
            <person name="Zhu J."/>
            <person name="Ruan X."/>
            <person name="Zhao L."/>
            <person name="Wei J."/>
            <person name="Que T."/>
            <person name="Du C."/>
            <person name="Cheng J."/>
            <person name="Dai P."/>
            <person name="Han X."/>
            <person name="Huang E."/>
            <person name="Gao Y."/>
            <person name="Liu J."/>
            <person name="Shao H."/>
            <person name="Ye R."/>
            <person name="Li L."/>
            <person name="Wei W."/>
            <person name="Wang X."/>
            <person name="Wang C."/>
            <person name="Yang T."/>
            <person name="Huo Q."/>
            <person name="Li W."/>
            <person name="Guo W."/>
            <person name="Chen H."/>
            <person name="Zhou L."/>
            <person name="Ni X."/>
            <person name="Tian J."/>
            <person name="Zhou Y."/>
            <person name="Sheng Y."/>
            <person name="Liu T."/>
            <person name="Pan Y."/>
            <person name="Xia L."/>
            <person name="Li J."/>
            <person name="Zhao F."/>
            <person name="Cao W."/>
        </authorList>
    </citation>
    <scope>NUCLEOTIDE SEQUENCE</scope>
    <source>
        <strain evidence="1">Hyas-2018</strain>
    </source>
</reference>
<keyword evidence="2" id="KW-1185">Reference proteome</keyword>
<organism evidence="1 2">
    <name type="scientific">Hyalomma asiaticum</name>
    <name type="common">Tick</name>
    <dbReference type="NCBI Taxonomy" id="266040"/>
    <lineage>
        <taxon>Eukaryota</taxon>
        <taxon>Metazoa</taxon>
        <taxon>Ecdysozoa</taxon>
        <taxon>Arthropoda</taxon>
        <taxon>Chelicerata</taxon>
        <taxon>Arachnida</taxon>
        <taxon>Acari</taxon>
        <taxon>Parasitiformes</taxon>
        <taxon>Ixodida</taxon>
        <taxon>Ixodoidea</taxon>
        <taxon>Ixodidae</taxon>
        <taxon>Hyalomminae</taxon>
        <taxon>Hyalomma</taxon>
    </lineage>
</organism>
<sequence>MAALLATVRPLVSEVLLRVLDRISELLLFVANLTHRRHRVQGTRDPLLLAPAVVLADAIRHGRVTSESVIHAYERRVREVDPVINAVVDQRFEDALQEARAADELVRRSSPEELERTKPLLGVPFITKNSVMVKGLIVDVGLPAWRGDRAERDAEAVRMLREAGAIPVATTNTPELCLWTESFNKLHGCTLNPHDTRRTAGGSSGGEGSLLSAAGAVLGIGTDIGGSIRIPSTYCGTFGHMTTPGVRCARDVAQASSSDDGHRHPFNEEFMKLYSTGPMTRYACDLLAMLKVMLPPEQLARMQLDKKVDLSEIKVFYADDEGCSFFSRVHPDMREAVRKAAGHLKEQHGVRAEPIRLEALSCGFEMWLSKFSASKCEPASRLFTNADGRTISPWMETLRILCGRSVHTFPAVLVTLIERMLPKPDSDYVLRYLAMARNFQERLLSSLGEDGVLICPATLGPAPFHNEHAMRPGQVSLTAPANVAGLPATAVPTGMTSDGRPIGVQVIAAPYMDRLCLAVAEELEKAFGGWQAPFDIAIKTAKL</sequence>
<dbReference type="Proteomes" id="UP000821845">
    <property type="component" value="Chromosome 4"/>
</dbReference>
<accession>A0ACB7SK17</accession>
<evidence type="ECO:0000313" key="1">
    <source>
        <dbReference type="EMBL" id="KAH6934129.1"/>
    </source>
</evidence>
<proteinExistence type="predicted"/>
<name>A0ACB7SK17_HYAAI</name>
<gene>
    <name evidence="1" type="ORF">HPB50_020667</name>
</gene>
<protein>
    <submittedName>
        <fullName evidence="1">Uncharacterized protein</fullName>
    </submittedName>
</protein>
<dbReference type="EMBL" id="CM023484">
    <property type="protein sequence ID" value="KAH6934129.1"/>
    <property type="molecule type" value="Genomic_DNA"/>
</dbReference>